<feature type="binding site" evidence="16">
    <location>
        <position position="9"/>
    </location>
    <ligand>
        <name>Mg(2+)</name>
        <dbReference type="ChEBI" id="CHEBI:18420"/>
    </ligand>
</feature>
<protein>
    <recommendedName>
        <fullName evidence="16">DNA polymerase IV</fullName>
        <shortName evidence="16">Pol IV</shortName>
        <ecNumber evidence="16">2.7.7.7</ecNumber>
    </recommendedName>
</protein>
<keyword evidence="13 16" id="KW-0238">DNA-binding</keyword>
<dbReference type="PROSITE" id="PS50173">
    <property type="entry name" value="UMUC"/>
    <property type="match status" value="1"/>
</dbReference>
<feature type="active site" evidence="16">
    <location>
        <position position="104"/>
    </location>
</feature>
<keyword evidence="6 16" id="KW-0808">Transferase</keyword>
<dbReference type="InterPro" id="IPR050116">
    <property type="entry name" value="DNA_polymerase-Y"/>
</dbReference>
<keyword evidence="7 16" id="KW-0548">Nucleotidyltransferase</keyword>
<comment type="similarity">
    <text evidence="2 16">Belongs to the DNA polymerase type-Y family.</text>
</comment>
<name>A0A1U9K3R5_9BACL</name>
<dbReference type="InterPro" id="IPR043128">
    <property type="entry name" value="Rev_trsase/Diguanyl_cyclase"/>
</dbReference>
<dbReference type="KEGG" id="ntr:B0W44_01645"/>
<evidence type="ECO:0000256" key="16">
    <source>
        <dbReference type="HAMAP-Rule" id="MF_01113"/>
    </source>
</evidence>
<dbReference type="GO" id="GO:0000287">
    <property type="term" value="F:magnesium ion binding"/>
    <property type="evidence" value="ECO:0007669"/>
    <property type="project" value="UniProtKB-UniRule"/>
</dbReference>
<evidence type="ECO:0000259" key="17">
    <source>
        <dbReference type="PROSITE" id="PS50173"/>
    </source>
</evidence>
<evidence type="ECO:0000256" key="15">
    <source>
        <dbReference type="ARBA" id="ARBA00049244"/>
    </source>
</evidence>
<reference evidence="18 19" key="1">
    <citation type="journal article" date="2015" name="Int. J. Syst. Evol. Microbiol.">
        <title>Novibacillus thermophilus gen. nov., sp. nov., a Gram-staining-negative and moderately thermophilic member of the family Thermoactinomycetaceae.</title>
        <authorList>
            <person name="Yang G."/>
            <person name="Chen J."/>
            <person name="Zhou S."/>
        </authorList>
    </citation>
    <scope>NUCLEOTIDE SEQUENCE [LARGE SCALE GENOMIC DNA]</scope>
    <source>
        <strain evidence="18 19">SG-1</strain>
    </source>
</reference>
<dbReference type="NCBIfam" id="NF002751">
    <property type="entry name" value="PRK02794.1"/>
    <property type="match status" value="1"/>
</dbReference>
<evidence type="ECO:0000313" key="18">
    <source>
        <dbReference type="EMBL" id="AQS54675.1"/>
    </source>
</evidence>
<dbReference type="SUPFAM" id="SSF100879">
    <property type="entry name" value="Lesion bypass DNA polymerase (Y-family), little finger domain"/>
    <property type="match status" value="1"/>
</dbReference>
<evidence type="ECO:0000256" key="11">
    <source>
        <dbReference type="ARBA" id="ARBA00022842"/>
    </source>
</evidence>
<evidence type="ECO:0000256" key="5">
    <source>
        <dbReference type="ARBA" id="ARBA00022490"/>
    </source>
</evidence>
<evidence type="ECO:0000256" key="8">
    <source>
        <dbReference type="ARBA" id="ARBA00022705"/>
    </source>
</evidence>
<evidence type="ECO:0000313" key="19">
    <source>
        <dbReference type="Proteomes" id="UP000188603"/>
    </source>
</evidence>
<feature type="site" description="Substrate discrimination" evidence="16">
    <location>
        <position position="14"/>
    </location>
</feature>
<organism evidence="18 19">
    <name type="scientific">Novibacillus thermophilus</name>
    <dbReference type="NCBI Taxonomy" id="1471761"/>
    <lineage>
        <taxon>Bacteria</taxon>
        <taxon>Bacillati</taxon>
        <taxon>Bacillota</taxon>
        <taxon>Bacilli</taxon>
        <taxon>Bacillales</taxon>
        <taxon>Thermoactinomycetaceae</taxon>
        <taxon>Novibacillus</taxon>
    </lineage>
</organism>
<dbReference type="GO" id="GO:0042276">
    <property type="term" value="P:error-prone translesion synthesis"/>
    <property type="evidence" value="ECO:0007669"/>
    <property type="project" value="TreeGrafter"/>
</dbReference>
<dbReference type="EMBL" id="CP019699">
    <property type="protein sequence ID" value="AQS54675.1"/>
    <property type="molecule type" value="Genomic_DNA"/>
</dbReference>
<evidence type="ECO:0000256" key="14">
    <source>
        <dbReference type="ARBA" id="ARBA00023204"/>
    </source>
</evidence>
<dbReference type="SUPFAM" id="SSF56672">
    <property type="entry name" value="DNA/RNA polymerases"/>
    <property type="match status" value="1"/>
</dbReference>
<dbReference type="GO" id="GO:0006281">
    <property type="term" value="P:DNA repair"/>
    <property type="evidence" value="ECO:0007669"/>
    <property type="project" value="UniProtKB-UniRule"/>
</dbReference>
<dbReference type="InterPro" id="IPR053848">
    <property type="entry name" value="IMS_HHH_1"/>
</dbReference>
<dbReference type="InterPro" id="IPR001126">
    <property type="entry name" value="UmuC"/>
</dbReference>
<evidence type="ECO:0000256" key="9">
    <source>
        <dbReference type="ARBA" id="ARBA00022723"/>
    </source>
</evidence>
<dbReference type="GO" id="GO:0006261">
    <property type="term" value="P:DNA-templated DNA replication"/>
    <property type="evidence" value="ECO:0007669"/>
    <property type="project" value="UniProtKB-UniRule"/>
</dbReference>
<dbReference type="GO" id="GO:0009432">
    <property type="term" value="P:SOS response"/>
    <property type="evidence" value="ECO:0007669"/>
    <property type="project" value="TreeGrafter"/>
</dbReference>
<evidence type="ECO:0000256" key="4">
    <source>
        <dbReference type="ARBA" id="ARBA00022457"/>
    </source>
</evidence>
<dbReference type="Gene3D" id="3.30.1490.100">
    <property type="entry name" value="DNA polymerase, Y-family, little finger domain"/>
    <property type="match status" value="1"/>
</dbReference>
<dbReference type="CDD" id="cd03586">
    <property type="entry name" value="PolY_Pol_IV_kappa"/>
    <property type="match status" value="1"/>
</dbReference>
<comment type="subunit">
    <text evidence="3 16">Monomer.</text>
</comment>
<dbReference type="NCBIfam" id="NF002677">
    <property type="entry name" value="PRK02406.1"/>
    <property type="match status" value="1"/>
</dbReference>
<dbReference type="GO" id="GO:0003684">
    <property type="term" value="F:damaged DNA binding"/>
    <property type="evidence" value="ECO:0007669"/>
    <property type="project" value="InterPro"/>
</dbReference>
<keyword evidence="4 16" id="KW-0515">Mutator protein</keyword>
<dbReference type="Gene3D" id="1.10.150.20">
    <property type="entry name" value="5' to 3' exonuclease, C-terminal subdomain"/>
    <property type="match status" value="1"/>
</dbReference>
<dbReference type="NCBIfam" id="NF010731">
    <property type="entry name" value="PRK14133.1"/>
    <property type="match status" value="1"/>
</dbReference>
<evidence type="ECO:0000256" key="2">
    <source>
        <dbReference type="ARBA" id="ARBA00010945"/>
    </source>
</evidence>
<dbReference type="OrthoDB" id="9808813at2"/>
<comment type="function">
    <text evidence="16">Poorly processive, error-prone DNA polymerase involved in untargeted mutagenesis. Copies undamaged DNA at stalled replication forks, which arise in vivo from mismatched or misaligned primer ends. These misaligned primers can be extended by PolIV. Exhibits no 3'-5' exonuclease (proofreading) activity. May be involved in translesional synthesis, in conjunction with the beta clamp from PolIII.</text>
</comment>
<keyword evidence="10 16" id="KW-0227">DNA damage</keyword>
<evidence type="ECO:0000256" key="1">
    <source>
        <dbReference type="ARBA" id="ARBA00004496"/>
    </source>
</evidence>
<evidence type="ECO:0000256" key="6">
    <source>
        <dbReference type="ARBA" id="ARBA00022679"/>
    </source>
</evidence>
<feature type="domain" description="UmuC" evidence="17">
    <location>
        <begin position="5"/>
        <end position="182"/>
    </location>
</feature>
<proteinExistence type="inferred from homology"/>
<dbReference type="HAMAP" id="MF_01113">
    <property type="entry name" value="DNApol_IV"/>
    <property type="match status" value="1"/>
</dbReference>
<dbReference type="Proteomes" id="UP000188603">
    <property type="component" value="Chromosome"/>
</dbReference>
<dbReference type="STRING" id="1471761.B0W44_01645"/>
<evidence type="ECO:0000256" key="7">
    <source>
        <dbReference type="ARBA" id="ARBA00022695"/>
    </source>
</evidence>
<keyword evidence="14 16" id="KW-0234">DNA repair</keyword>
<dbReference type="InterPro" id="IPR017961">
    <property type="entry name" value="DNA_pol_Y-fam_little_finger"/>
</dbReference>
<dbReference type="EC" id="2.7.7.7" evidence="16"/>
<keyword evidence="9 16" id="KW-0479">Metal-binding</keyword>
<keyword evidence="5 16" id="KW-0963">Cytoplasm</keyword>
<dbReference type="InterPro" id="IPR022880">
    <property type="entry name" value="DNApol_IV"/>
</dbReference>
<evidence type="ECO:0000256" key="10">
    <source>
        <dbReference type="ARBA" id="ARBA00022763"/>
    </source>
</evidence>
<dbReference type="GO" id="GO:0005829">
    <property type="term" value="C:cytosol"/>
    <property type="evidence" value="ECO:0007669"/>
    <property type="project" value="TreeGrafter"/>
</dbReference>
<dbReference type="Pfam" id="PF21999">
    <property type="entry name" value="IMS_HHH_1"/>
    <property type="match status" value="1"/>
</dbReference>
<sequence>MSLKIAHVDCDCFFAAVEMLDNPKLRGKPVIVGGKGGRGVVATCSYEARKFGVHSAMPMFMARQKCPHGIFVTPRRERYKEVSRAIFRIFRLFTPLVEPVSIDEAYMDLSHYGSGIVEAARKIKERVKEETGITISVGVAPNKFLAKLASDLEKPDGFTVIRKEQAQDVLRDLPVNKLRGVGPRTEAKMHRLGCYKISDLYRYDLAEMKRMFGKHGEVLYHYARGEDHRTIETRREAKSVSREKTLAYDTSDLEELANYLREFAHDVGKWLHERGYFARTVTVKIKDRRFREHSKSVTLQTFTQDETVIWRTALELLHQFELDEDVRLIGLGVSNLELHPTVQLSFFDGELF</sequence>
<dbReference type="AlphaFoldDB" id="A0A1U9K3R5"/>
<dbReference type="InterPro" id="IPR036775">
    <property type="entry name" value="DNA_pol_Y-fam_lit_finger_sf"/>
</dbReference>
<dbReference type="InterPro" id="IPR043502">
    <property type="entry name" value="DNA/RNA_pol_sf"/>
</dbReference>
<dbReference type="Pfam" id="PF00817">
    <property type="entry name" value="IMS"/>
    <property type="match status" value="1"/>
</dbReference>
<evidence type="ECO:0000256" key="13">
    <source>
        <dbReference type="ARBA" id="ARBA00023125"/>
    </source>
</evidence>
<evidence type="ECO:0000256" key="12">
    <source>
        <dbReference type="ARBA" id="ARBA00022932"/>
    </source>
</evidence>
<comment type="cofactor">
    <cofactor evidence="16">
        <name>Mg(2+)</name>
        <dbReference type="ChEBI" id="CHEBI:18420"/>
    </cofactor>
    <text evidence="16">Binds 2 magnesium ions per subunit.</text>
</comment>
<accession>A0A1U9K3R5</accession>
<keyword evidence="11 16" id="KW-0460">Magnesium</keyword>
<keyword evidence="19" id="KW-1185">Reference proteome</keyword>
<dbReference type="PANTHER" id="PTHR11076">
    <property type="entry name" value="DNA REPAIR POLYMERASE UMUC / TRANSFERASE FAMILY MEMBER"/>
    <property type="match status" value="1"/>
</dbReference>
<dbReference type="FunFam" id="3.40.1170.60:FF:000001">
    <property type="entry name" value="DNA polymerase IV"/>
    <property type="match status" value="1"/>
</dbReference>
<dbReference type="GO" id="GO:0003887">
    <property type="term" value="F:DNA-directed DNA polymerase activity"/>
    <property type="evidence" value="ECO:0007669"/>
    <property type="project" value="UniProtKB-UniRule"/>
</dbReference>
<dbReference type="PANTHER" id="PTHR11076:SF33">
    <property type="entry name" value="DNA POLYMERASE KAPPA"/>
    <property type="match status" value="1"/>
</dbReference>
<evidence type="ECO:0000256" key="3">
    <source>
        <dbReference type="ARBA" id="ARBA00011245"/>
    </source>
</evidence>
<keyword evidence="8 16" id="KW-0235">DNA replication</keyword>
<dbReference type="FunFam" id="3.30.1490.100:FF:000004">
    <property type="entry name" value="DNA polymerase IV"/>
    <property type="match status" value="1"/>
</dbReference>
<dbReference type="Gene3D" id="3.30.70.270">
    <property type="match status" value="1"/>
</dbReference>
<keyword evidence="12 16" id="KW-0239">DNA-directed DNA polymerase</keyword>
<gene>
    <name evidence="16" type="primary">dinB</name>
    <name evidence="18" type="ORF">B0W44_01645</name>
</gene>
<dbReference type="Pfam" id="PF11799">
    <property type="entry name" value="IMS_C"/>
    <property type="match status" value="1"/>
</dbReference>
<comment type="subcellular location">
    <subcellularLocation>
        <location evidence="1 16">Cytoplasm</location>
    </subcellularLocation>
</comment>
<dbReference type="Gene3D" id="3.40.1170.60">
    <property type="match status" value="1"/>
</dbReference>
<feature type="binding site" evidence="16">
    <location>
        <position position="103"/>
    </location>
    <ligand>
        <name>Mg(2+)</name>
        <dbReference type="ChEBI" id="CHEBI:18420"/>
    </ligand>
</feature>
<comment type="catalytic activity">
    <reaction evidence="15 16">
        <text>DNA(n) + a 2'-deoxyribonucleoside 5'-triphosphate = DNA(n+1) + diphosphate</text>
        <dbReference type="Rhea" id="RHEA:22508"/>
        <dbReference type="Rhea" id="RHEA-COMP:17339"/>
        <dbReference type="Rhea" id="RHEA-COMP:17340"/>
        <dbReference type="ChEBI" id="CHEBI:33019"/>
        <dbReference type="ChEBI" id="CHEBI:61560"/>
        <dbReference type="ChEBI" id="CHEBI:173112"/>
        <dbReference type="EC" id="2.7.7.7"/>
    </reaction>
</comment>